<keyword evidence="3" id="KW-0805">Transcription regulation</keyword>
<dbReference type="SMART" id="SM01043">
    <property type="entry name" value="BTAD"/>
    <property type="match status" value="1"/>
</dbReference>
<dbReference type="SMART" id="SM00862">
    <property type="entry name" value="Trans_reg_C"/>
    <property type="match status" value="1"/>
</dbReference>
<evidence type="ECO:0000259" key="7">
    <source>
        <dbReference type="PROSITE" id="PS51755"/>
    </source>
</evidence>
<reference evidence="8 9" key="1">
    <citation type="submission" date="2024-06" db="EMBL/GenBank/DDBJ databases">
        <title>The Natural Products Discovery Center: Release of the First 8490 Sequenced Strains for Exploring Actinobacteria Biosynthetic Diversity.</title>
        <authorList>
            <person name="Kalkreuter E."/>
            <person name="Kautsar S.A."/>
            <person name="Yang D."/>
            <person name="Bader C.D."/>
            <person name="Teijaro C.N."/>
            <person name="Fluegel L."/>
            <person name="Davis C.M."/>
            <person name="Simpson J.R."/>
            <person name="Lauterbach L."/>
            <person name="Steele A.D."/>
            <person name="Gui C."/>
            <person name="Meng S."/>
            <person name="Li G."/>
            <person name="Viehrig K."/>
            <person name="Ye F."/>
            <person name="Su P."/>
            <person name="Kiefer A.F."/>
            <person name="Nichols A."/>
            <person name="Cepeda A.J."/>
            <person name="Yan W."/>
            <person name="Fan B."/>
            <person name="Jiang Y."/>
            <person name="Adhikari A."/>
            <person name="Zheng C.-J."/>
            <person name="Schuster L."/>
            <person name="Cowan T.M."/>
            <person name="Smanski M.J."/>
            <person name="Chevrette M.G."/>
            <person name="De Carvalho L.P.S."/>
            <person name="Shen B."/>
        </authorList>
    </citation>
    <scope>NUCLEOTIDE SEQUENCE [LARGE SCALE GENOMIC DNA]</scope>
    <source>
        <strain evidence="8 9">NPDC001166</strain>
    </source>
</reference>
<dbReference type="Gene3D" id="1.10.10.10">
    <property type="entry name" value="Winged helix-like DNA-binding domain superfamily/Winged helix DNA-binding domain"/>
    <property type="match status" value="1"/>
</dbReference>
<dbReference type="PANTHER" id="PTHR35807">
    <property type="entry name" value="TRANSCRIPTIONAL REGULATOR REDD-RELATED"/>
    <property type="match status" value="1"/>
</dbReference>
<keyword evidence="9" id="KW-1185">Reference proteome</keyword>
<dbReference type="PANTHER" id="PTHR35807:SF1">
    <property type="entry name" value="TRANSCRIPTIONAL REGULATOR REDD"/>
    <property type="match status" value="1"/>
</dbReference>
<dbReference type="RefSeq" id="WP_351946330.1">
    <property type="nucleotide sequence ID" value="NZ_JBEOYA010000009.1"/>
</dbReference>
<dbReference type="PROSITE" id="PS51755">
    <property type="entry name" value="OMPR_PHOB"/>
    <property type="match status" value="1"/>
</dbReference>
<gene>
    <name evidence="8" type="ORF">ABT272_10570</name>
</gene>
<name>A0ABV1U366_9ACTN</name>
<evidence type="ECO:0000256" key="2">
    <source>
        <dbReference type="ARBA" id="ARBA00023012"/>
    </source>
</evidence>
<comment type="caution">
    <text evidence="8">The sequence shown here is derived from an EMBL/GenBank/DDBJ whole genome shotgun (WGS) entry which is preliminary data.</text>
</comment>
<evidence type="ECO:0000256" key="4">
    <source>
        <dbReference type="ARBA" id="ARBA00023125"/>
    </source>
</evidence>
<keyword evidence="5" id="KW-0804">Transcription</keyword>
<feature type="DNA-binding region" description="OmpR/PhoB-type" evidence="6">
    <location>
        <begin position="1"/>
        <end position="100"/>
    </location>
</feature>
<evidence type="ECO:0000256" key="3">
    <source>
        <dbReference type="ARBA" id="ARBA00023015"/>
    </source>
</evidence>
<keyword evidence="4 6" id="KW-0238">DNA-binding</keyword>
<dbReference type="Pfam" id="PF03704">
    <property type="entry name" value="BTAD"/>
    <property type="match status" value="1"/>
</dbReference>
<keyword evidence="2" id="KW-0902">Two-component regulatory system</keyword>
<dbReference type="EMBL" id="JBEPAZ010000006">
    <property type="protein sequence ID" value="MER6428178.1"/>
    <property type="molecule type" value="Genomic_DNA"/>
</dbReference>
<dbReference type="InterPro" id="IPR036388">
    <property type="entry name" value="WH-like_DNA-bd_sf"/>
</dbReference>
<dbReference type="Gene3D" id="1.25.40.10">
    <property type="entry name" value="Tetratricopeptide repeat domain"/>
    <property type="match status" value="1"/>
</dbReference>
<dbReference type="InterPro" id="IPR051677">
    <property type="entry name" value="AfsR-DnrI-RedD_regulator"/>
</dbReference>
<dbReference type="SUPFAM" id="SSF48452">
    <property type="entry name" value="TPR-like"/>
    <property type="match status" value="1"/>
</dbReference>
<dbReference type="SUPFAM" id="SSF46894">
    <property type="entry name" value="C-terminal effector domain of the bipartite response regulators"/>
    <property type="match status" value="1"/>
</dbReference>
<organism evidence="8 9">
    <name type="scientific">Streptomyces sp. 900105245</name>
    <dbReference type="NCBI Taxonomy" id="3154379"/>
    <lineage>
        <taxon>Bacteria</taxon>
        <taxon>Bacillati</taxon>
        <taxon>Actinomycetota</taxon>
        <taxon>Actinomycetes</taxon>
        <taxon>Kitasatosporales</taxon>
        <taxon>Streptomycetaceae</taxon>
        <taxon>Streptomyces</taxon>
    </lineage>
</organism>
<dbReference type="InterPro" id="IPR011990">
    <property type="entry name" value="TPR-like_helical_dom_sf"/>
</dbReference>
<dbReference type="InterPro" id="IPR016032">
    <property type="entry name" value="Sig_transdc_resp-reg_C-effctor"/>
</dbReference>
<dbReference type="InterPro" id="IPR005158">
    <property type="entry name" value="BTAD"/>
</dbReference>
<evidence type="ECO:0000256" key="5">
    <source>
        <dbReference type="ARBA" id="ARBA00023163"/>
    </source>
</evidence>
<feature type="domain" description="OmpR/PhoB-type" evidence="7">
    <location>
        <begin position="1"/>
        <end position="100"/>
    </location>
</feature>
<dbReference type="Proteomes" id="UP001470023">
    <property type="component" value="Unassembled WGS sequence"/>
</dbReference>
<evidence type="ECO:0000256" key="6">
    <source>
        <dbReference type="PROSITE-ProRule" id="PRU01091"/>
    </source>
</evidence>
<dbReference type="InterPro" id="IPR001867">
    <property type="entry name" value="OmpR/PhoB-type_DNA-bd"/>
</dbReference>
<dbReference type="CDD" id="cd15831">
    <property type="entry name" value="BTAD"/>
    <property type="match status" value="1"/>
</dbReference>
<protein>
    <submittedName>
        <fullName evidence="8">AfsR/SARP family transcriptional regulator</fullName>
    </submittedName>
</protein>
<evidence type="ECO:0000256" key="1">
    <source>
        <dbReference type="ARBA" id="ARBA00005820"/>
    </source>
</evidence>
<evidence type="ECO:0000313" key="9">
    <source>
        <dbReference type="Proteomes" id="UP001470023"/>
    </source>
</evidence>
<proteinExistence type="inferred from homology"/>
<evidence type="ECO:0000313" key="8">
    <source>
        <dbReference type="EMBL" id="MER6428178.1"/>
    </source>
</evidence>
<sequence>MEVGILGPLVVRVNGTSLVPSAAKPRQVLALFASNLGRHVSVGTIVQELWGDATPGCPTAVVQTYVKQLRRALAAALAPAGGPDAKQVLSRTHTGYVLGLPGADVDAREFERMTVRGQQALARHEAEEAAALLDKALAVWRGPALVDVRTGPVLETEVRRLDEARRGALESRMSAYLLLGRHTELIGELGVLTARYPLQESLHALLILSLHRSSRSGEALEVYRRLRAAMVGELGIEPSQRLQRLHHAILRDDPALESPAAGLAVF</sequence>
<accession>A0ABV1U366</accession>
<dbReference type="Pfam" id="PF00486">
    <property type="entry name" value="Trans_reg_C"/>
    <property type="match status" value="1"/>
</dbReference>
<comment type="similarity">
    <text evidence="1">Belongs to the AfsR/DnrI/RedD regulatory family.</text>
</comment>